<name>A0A895YEV9_9ACTN</name>
<proteinExistence type="predicted"/>
<accession>A0A895YEV9</accession>
<protein>
    <recommendedName>
        <fullName evidence="3">PIN domain-containing protein</fullName>
    </recommendedName>
</protein>
<evidence type="ECO:0000313" key="1">
    <source>
        <dbReference type="EMBL" id="QSB16394.1"/>
    </source>
</evidence>
<keyword evidence="2" id="KW-1185">Reference proteome</keyword>
<dbReference type="SUPFAM" id="SSF88723">
    <property type="entry name" value="PIN domain-like"/>
    <property type="match status" value="1"/>
</dbReference>
<sequence length="73" mass="7931">MAQGEFDLVAVTTADMQRMAELVRRYADLPLGGVDASVIAIAERLGVAEVATLDLRHFTVVRPSHVRSLTLLP</sequence>
<dbReference type="AlphaFoldDB" id="A0A895YEV9"/>
<dbReference type="Gene3D" id="3.40.50.1010">
    <property type="entry name" value="5'-nuclease"/>
    <property type="match status" value="1"/>
</dbReference>
<evidence type="ECO:0000313" key="2">
    <source>
        <dbReference type="Proteomes" id="UP000662857"/>
    </source>
</evidence>
<organism evidence="1 2">
    <name type="scientific">Natronosporangium hydrolyticum</name>
    <dbReference type="NCBI Taxonomy" id="2811111"/>
    <lineage>
        <taxon>Bacteria</taxon>
        <taxon>Bacillati</taxon>
        <taxon>Actinomycetota</taxon>
        <taxon>Actinomycetes</taxon>
        <taxon>Micromonosporales</taxon>
        <taxon>Micromonosporaceae</taxon>
        <taxon>Natronosporangium</taxon>
    </lineage>
</organism>
<dbReference type="EMBL" id="CP070499">
    <property type="protein sequence ID" value="QSB16394.1"/>
    <property type="molecule type" value="Genomic_DNA"/>
</dbReference>
<evidence type="ECO:0008006" key="3">
    <source>
        <dbReference type="Google" id="ProtNLM"/>
    </source>
</evidence>
<dbReference type="Proteomes" id="UP000662857">
    <property type="component" value="Chromosome"/>
</dbReference>
<gene>
    <name evidence="1" type="ORF">JQS43_08985</name>
</gene>
<dbReference type="InterPro" id="IPR029060">
    <property type="entry name" value="PIN-like_dom_sf"/>
</dbReference>
<reference evidence="1" key="1">
    <citation type="submission" date="2021-02" db="EMBL/GenBank/DDBJ databases">
        <title>Natrosporangium hydrolyticum gen. nov., sp. nov, a haloalkaliphilic actinobacterium from a soda solonchak soil.</title>
        <authorList>
            <person name="Sorokin D.Y."/>
            <person name="Khijniak T.V."/>
            <person name="Zakharycheva A.P."/>
            <person name="Boueva O.V."/>
            <person name="Ariskina E.V."/>
            <person name="Hahnke R.L."/>
            <person name="Bunk B."/>
            <person name="Sproer C."/>
            <person name="Schumann P."/>
            <person name="Evtushenko L.I."/>
            <person name="Kublanov I.V."/>
        </authorList>
    </citation>
    <scope>NUCLEOTIDE SEQUENCE</scope>
    <source>
        <strain evidence="1">DSM 106523</strain>
    </source>
</reference>
<dbReference type="KEGG" id="nhy:JQS43_08985"/>